<sequence length="299" mass="32385">MKRSDRRSATRLTAGLDIGDHLITGRNGAIPVRRYRRAGAEPVATLVWVHGGAFAFGGLDQLESHAVGAALGQRGIEVVAVDYRRVPPWNWFRDPPAGRLAGTRYPVPLHDVLDVFEVTRHEQAHAVLGGASAGACLSAAAALALAQQGTAAPPLVLAYGTYHASLPEIAPEMRARVRGLRGLTQFRPQTVHRMNRNYAGSEQAMREATAFPGGHDLRAITDVLMIDAGRDTLRASGEAFRRELHSAGTRLDYHVVAEAAHGFLDRPSTTPFRRGIDAIATWLSAKRRTDGTEGRTTPR</sequence>
<protein>
    <submittedName>
        <fullName evidence="3">Alpha/beta hydrolase</fullName>
    </submittedName>
</protein>
<dbReference type="Proteomes" id="UP001595847">
    <property type="component" value="Unassembled WGS sequence"/>
</dbReference>
<proteinExistence type="predicted"/>
<keyword evidence="1 3" id="KW-0378">Hydrolase</keyword>
<comment type="caution">
    <text evidence="3">The sequence shown here is derived from an EMBL/GenBank/DDBJ whole genome shotgun (WGS) entry which is preliminary data.</text>
</comment>
<dbReference type="InterPro" id="IPR013094">
    <property type="entry name" value="AB_hydrolase_3"/>
</dbReference>
<dbReference type="EMBL" id="JBHSBH010000015">
    <property type="protein sequence ID" value="MFC3999286.1"/>
    <property type="molecule type" value="Genomic_DNA"/>
</dbReference>
<dbReference type="GO" id="GO:0016787">
    <property type="term" value="F:hydrolase activity"/>
    <property type="evidence" value="ECO:0007669"/>
    <property type="project" value="UniProtKB-KW"/>
</dbReference>
<dbReference type="RefSeq" id="WP_378537631.1">
    <property type="nucleotide sequence ID" value="NZ_JBHSBH010000015.1"/>
</dbReference>
<evidence type="ECO:0000313" key="4">
    <source>
        <dbReference type="Proteomes" id="UP001595847"/>
    </source>
</evidence>
<gene>
    <name evidence="3" type="ORF">ACFOVU_25465</name>
</gene>
<organism evidence="3 4">
    <name type="scientific">Nocardiopsis sediminis</name>
    <dbReference type="NCBI Taxonomy" id="1778267"/>
    <lineage>
        <taxon>Bacteria</taxon>
        <taxon>Bacillati</taxon>
        <taxon>Actinomycetota</taxon>
        <taxon>Actinomycetes</taxon>
        <taxon>Streptosporangiales</taxon>
        <taxon>Nocardiopsidaceae</taxon>
        <taxon>Nocardiopsis</taxon>
    </lineage>
</organism>
<dbReference type="SUPFAM" id="SSF53474">
    <property type="entry name" value="alpha/beta-Hydrolases"/>
    <property type="match status" value="1"/>
</dbReference>
<reference evidence="4" key="1">
    <citation type="journal article" date="2019" name="Int. J. Syst. Evol. Microbiol.">
        <title>The Global Catalogue of Microorganisms (GCM) 10K type strain sequencing project: providing services to taxonomists for standard genome sequencing and annotation.</title>
        <authorList>
            <consortium name="The Broad Institute Genomics Platform"/>
            <consortium name="The Broad Institute Genome Sequencing Center for Infectious Disease"/>
            <person name="Wu L."/>
            <person name="Ma J."/>
        </authorList>
    </citation>
    <scope>NUCLEOTIDE SEQUENCE [LARGE SCALE GENOMIC DNA]</scope>
    <source>
        <strain evidence="4">TBRC 1826</strain>
    </source>
</reference>
<dbReference type="InterPro" id="IPR050300">
    <property type="entry name" value="GDXG_lipolytic_enzyme"/>
</dbReference>
<evidence type="ECO:0000256" key="1">
    <source>
        <dbReference type="ARBA" id="ARBA00022801"/>
    </source>
</evidence>
<dbReference type="PANTHER" id="PTHR48081:SF8">
    <property type="entry name" value="ALPHA_BETA HYDROLASE FOLD-3 DOMAIN-CONTAINING PROTEIN-RELATED"/>
    <property type="match status" value="1"/>
</dbReference>
<dbReference type="PANTHER" id="PTHR48081">
    <property type="entry name" value="AB HYDROLASE SUPERFAMILY PROTEIN C4A8.06C"/>
    <property type="match status" value="1"/>
</dbReference>
<accession>A0ABV8FX94</accession>
<dbReference type="InterPro" id="IPR029058">
    <property type="entry name" value="AB_hydrolase_fold"/>
</dbReference>
<dbReference type="Pfam" id="PF07859">
    <property type="entry name" value="Abhydrolase_3"/>
    <property type="match status" value="1"/>
</dbReference>
<evidence type="ECO:0000313" key="3">
    <source>
        <dbReference type="EMBL" id="MFC3999286.1"/>
    </source>
</evidence>
<feature type="domain" description="Alpha/beta hydrolase fold-3" evidence="2">
    <location>
        <begin position="46"/>
        <end position="264"/>
    </location>
</feature>
<name>A0ABV8FX94_9ACTN</name>
<evidence type="ECO:0000259" key="2">
    <source>
        <dbReference type="Pfam" id="PF07859"/>
    </source>
</evidence>
<keyword evidence="4" id="KW-1185">Reference proteome</keyword>
<dbReference type="Gene3D" id="3.40.50.1820">
    <property type="entry name" value="alpha/beta hydrolase"/>
    <property type="match status" value="1"/>
</dbReference>